<dbReference type="CDD" id="cd21807">
    <property type="entry name" value="ABC-2_lan_permease_MutE_EpiE-like"/>
    <property type="match status" value="1"/>
</dbReference>
<dbReference type="Pfam" id="PF12730">
    <property type="entry name" value="ABC2_membrane_4"/>
    <property type="match status" value="1"/>
</dbReference>
<reference evidence="2" key="1">
    <citation type="journal article" date="2019" name="J. Bacteriol.">
        <title>Nisin J, a novel natural nisin variant, is produced by Staphylococcus capitis sourced from the human skin microbiota.</title>
        <authorList>
            <person name="O'Sullivan J.N."/>
            <person name="O'Connor P.M."/>
            <person name="Rea M.C."/>
            <person name="O'Sullivan O."/>
            <person name="Walsh C.J."/>
            <person name="Healy B."/>
            <person name="Mathur H."/>
            <person name="Field D."/>
            <person name="Hill C."/>
            <person name="Ross R.P."/>
        </authorList>
    </citation>
    <scope>NUCLEOTIDE SEQUENCE</scope>
    <source>
        <strain evidence="2">APC2923</strain>
        <plasmid evidence="2">pJOS_01</plasmid>
    </source>
</reference>
<evidence type="ECO:0000256" key="1">
    <source>
        <dbReference type="SAM" id="Phobius"/>
    </source>
</evidence>
<organism evidence="2">
    <name type="scientific">Staphylococcus capitis</name>
    <dbReference type="NCBI Taxonomy" id="29388"/>
    <lineage>
        <taxon>Bacteria</taxon>
        <taxon>Bacillati</taxon>
        <taxon>Bacillota</taxon>
        <taxon>Bacilli</taxon>
        <taxon>Bacillales</taxon>
        <taxon>Staphylococcaceae</taxon>
        <taxon>Staphylococcus</taxon>
    </lineage>
</organism>
<dbReference type="InterPro" id="IPR021205">
    <property type="entry name" value="Lanti_perm_SpaE/MutE/EpiE-like"/>
</dbReference>
<geneLocation type="plasmid" evidence="2">
    <name>pJOS_01</name>
</geneLocation>
<feature type="transmembrane region" description="Helical" evidence="1">
    <location>
        <begin position="131"/>
        <end position="155"/>
    </location>
</feature>
<proteinExistence type="predicted"/>
<keyword evidence="2" id="KW-0614">Plasmid</keyword>
<dbReference type="EMBL" id="MN602039">
    <property type="protein sequence ID" value="QGN18862.1"/>
    <property type="molecule type" value="Genomic_DNA"/>
</dbReference>
<evidence type="ECO:0000313" key="2">
    <source>
        <dbReference type="EMBL" id="QGN18862.1"/>
    </source>
</evidence>
<feature type="transmembrane region" description="Helical" evidence="1">
    <location>
        <begin position="20"/>
        <end position="39"/>
    </location>
</feature>
<keyword evidence="1" id="KW-1133">Transmembrane helix</keyword>
<feature type="transmembrane region" description="Helical" evidence="1">
    <location>
        <begin position="95"/>
        <end position="125"/>
    </location>
</feature>
<keyword evidence="1" id="KW-0472">Membrane</keyword>
<name>A0A650A8U1_STACP</name>
<accession>A0A650A8U1</accession>
<dbReference type="RefSeq" id="WP_172694692.1">
    <property type="nucleotide sequence ID" value="NZ_MN602039.1"/>
</dbReference>
<dbReference type="AlphaFoldDB" id="A0A650A8U1"/>
<protein>
    <submittedName>
        <fullName evidence="2">NsjE ABC2 membrane superfamily</fullName>
    </submittedName>
</protein>
<feature type="transmembrane region" description="Helical" evidence="1">
    <location>
        <begin position="162"/>
        <end position="187"/>
    </location>
</feature>
<feature type="transmembrane region" description="Helical" evidence="1">
    <location>
        <begin position="51"/>
        <end position="74"/>
    </location>
</feature>
<feature type="transmembrane region" description="Helical" evidence="1">
    <location>
        <begin position="221"/>
        <end position="242"/>
    </location>
</feature>
<keyword evidence="1" id="KW-0812">Transmembrane</keyword>
<sequence length="248" mass="28126">MKFFETELKKNRRTANKKLIWITPCIFTLFSFLASLLMVPSSKGNVFIAGAYNWFPLIILPSIISLLVANSINLERKNKNIEYLKSKNVNLSKLYFYKSVIVSLFLFSIIIIAFFIISIVTMILTPSTVNLLPLFLANIMLFICCLPLIPVSYIIIELTNTLVLLTVNFIGGLLASIISTTSFWIIYPWSYSFRAIAPLLKINPNGTFIEGENNLSNINNVFLAFVLAIIFYLVGILVMNLISKRVFK</sequence>